<feature type="region of interest" description="Disordered" evidence="1">
    <location>
        <begin position="176"/>
        <end position="230"/>
    </location>
</feature>
<dbReference type="Pfam" id="PF23302">
    <property type="entry name" value="HTH_DNAJC9"/>
    <property type="match status" value="1"/>
</dbReference>
<feature type="domain" description="J" evidence="2">
    <location>
        <begin position="16"/>
        <end position="83"/>
    </location>
</feature>
<reference evidence="3 4" key="1">
    <citation type="journal article" name="Sci. Rep.">
        <title>Genome-scale phylogenetic analyses confirm Olpidium as the closest living zoosporic fungus to the non-flagellated, terrestrial fungi.</title>
        <authorList>
            <person name="Chang Y."/>
            <person name="Rochon D."/>
            <person name="Sekimoto S."/>
            <person name="Wang Y."/>
            <person name="Chovatia M."/>
            <person name="Sandor L."/>
            <person name="Salamov A."/>
            <person name="Grigoriev I.V."/>
            <person name="Stajich J.E."/>
            <person name="Spatafora J.W."/>
        </authorList>
    </citation>
    <scope>NUCLEOTIDE SEQUENCE [LARGE SCALE GENOMIC DNA]</scope>
    <source>
        <strain evidence="3">S191</strain>
    </source>
</reference>
<dbReference type="AlphaFoldDB" id="A0A8H7ZNT0"/>
<dbReference type="PANTHER" id="PTHR44144">
    <property type="entry name" value="DNAJ HOMOLOG SUBFAMILY C MEMBER 9"/>
    <property type="match status" value="1"/>
</dbReference>
<name>A0A8H7ZNT0_9FUNG</name>
<dbReference type="EMBL" id="JAEFCI010011705">
    <property type="protein sequence ID" value="KAG5456465.1"/>
    <property type="molecule type" value="Genomic_DNA"/>
</dbReference>
<keyword evidence="4" id="KW-1185">Reference proteome</keyword>
<dbReference type="PANTHER" id="PTHR44144:SF1">
    <property type="entry name" value="DNAJ HOMOLOG SUBFAMILY C MEMBER 9"/>
    <property type="match status" value="1"/>
</dbReference>
<dbReference type="Pfam" id="PF00226">
    <property type="entry name" value="DnaJ"/>
    <property type="match status" value="1"/>
</dbReference>
<dbReference type="GO" id="GO:0031072">
    <property type="term" value="F:heat shock protein binding"/>
    <property type="evidence" value="ECO:0007669"/>
    <property type="project" value="TreeGrafter"/>
</dbReference>
<dbReference type="Proteomes" id="UP000673691">
    <property type="component" value="Unassembled WGS sequence"/>
</dbReference>
<dbReference type="PROSITE" id="PS50076">
    <property type="entry name" value="DNAJ_2"/>
    <property type="match status" value="1"/>
</dbReference>
<dbReference type="SUPFAM" id="SSF46565">
    <property type="entry name" value="Chaperone J-domain"/>
    <property type="match status" value="1"/>
</dbReference>
<gene>
    <name evidence="3" type="ORF">BJ554DRAFT_3793</name>
</gene>
<evidence type="ECO:0000256" key="1">
    <source>
        <dbReference type="SAM" id="MobiDB-lite"/>
    </source>
</evidence>
<dbReference type="Gene3D" id="1.10.287.110">
    <property type="entry name" value="DnaJ domain"/>
    <property type="match status" value="1"/>
</dbReference>
<dbReference type="InterPro" id="IPR036869">
    <property type="entry name" value="J_dom_sf"/>
</dbReference>
<dbReference type="InterPro" id="IPR052594">
    <property type="entry name" value="J_domain-containing_protein"/>
</dbReference>
<sequence>MTSDASGPAALAEGTDLYALLGTDRGAAPEEIRKAYRKKALQLHPDKHPPERREEATRRFQGVSLAFGVLSDPARRARYDRTGRLDDLGSSEDPESLAALVAEMFRTVQVTPEMIDEFFAKHRGSAEERRDILTAYSNHKGDMNYIQQVVMGAEVDSEDRYVEIIDAAIAAGEVPDFPKHASTNTPEARAARRRKAEREASQARKAKEKVEAKMSKRENRREGDGGGEAATLQELIAGRAKRRFDSIVADIEAKYTEKKGERARRRGRKA</sequence>
<dbReference type="CDD" id="cd06257">
    <property type="entry name" value="DnaJ"/>
    <property type="match status" value="1"/>
</dbReference>
<dbReference type="InterPro" id="IPR056453">
    <property type="entry name" value="HTH_DNAJC9"/>
</dbReference>
<dbReference type="PRINTS" id="PR00625">
    <property type="entry name" value="JDOMAIN"/>
</dbReference>
<comment type="caution">
    <text evidence="3">The sequence shown here is derived from an EMBL/GenBank/DDBJ whole genome shotgun (WGS) entry which is preliminary data.</text>
</comment>
<protein>
    <recommendedName>
        <fullName evidence="2">J domain-containing protein</fullName>
    </recommendedName>
</protein>
<evidence type="ECO:0000259" key="2">
    <source>
        <dbReference type="PROSITE" id="PS50076"/>
    </source>
</evidence>
<dbReference type="InterPro" id="IPR001623">
    <property type="entry name" value="DnaJ_domain"/>
</dbReference>
<evidence type="ECO:0000313" key="4">
    <source>
        <dbReference type="Proteomes" id="UP000673691"/>
    </source>
</evidence>
<feature type="compositionally biased region" description="Basic and acidic residues" evidence="1">
    <location>
        <begin position="208"/>
        <end position="224"/>
    </location>
</feature>
<organism evidence="3 4">
    <name type="scientific">Olpidium bornovanus</name>
    <dbReference type="NCBI Taxonomy" id="278681"/>
    <lineage>
        <taxon>Eukaryota</taxon>
        <taxon>Fungi</taxon>
        <taxon>Fungi incertae sedis</taxon>
        <taxon>Olpidiomycota</taxon>
        <taxon>Olpidiomycotina</taxon>
        <taxon>Olpidiomycetes</taxon>
        <taxon>Olpidiales</taxon>
        <taxon>Olpidiaceae</taxon>
        <taxon>Olpidium</taxon>
    </lineage>
</organism>
<dbReference type="OrthoDB" id="110024at2759"/>
<dbReference type="GO" id="GO:0005634">
    <property type="term" value="C:nucleus"/>
    <property type="evidence" value="ECO:0007669"/>
    <property type="project" value="TreeGrafter"/>
</dbReference>
<accession>A0A8H7ZNT0</accession>
<proteinExistence type="predicted"/>
<evidence type="ECO:0000313" key="3">
    <source>
        <dbReference type="EMBL" id="KAG5456465.1"/>
    </source>
</evidence>
<dbReference type="GO" id="GO:0005737">
    <property type="term" value="C:cytoplasm"/>
    <property type="evidence" value="ECO:0007669"/>
    <property type="project" value="TreeGrafter"/>
</dbReference>
<dbReference type="SMART" id="SM00271">
    <property type="entry name" value="DnaJ"/>
    <property type="match status" value="1"/>
</dbReference>